<comment type="caution">
    <text evidence="3">The sequence shown here is derived from an EMBL/GenBank/DDBJ whole genome shotgun (WGS) entry which is preliminary data.</text>
</comment>
<gene>
    <name evidence="3" type="ORF">Slati_0908300</name>
</gene>
<evidence type="ECO:0000259" key="2">
    <source>
        <dbReference type="Pfam" id="PF03732"/>
    </source>
</evidence>
<dbReference type="Pfam" id="PF03732">
    <property type="entry name" value="Retrotrans_gag"/>
    <property type="match status" value="1"/>
</dbReference>
<feature type="domain" description="Retrotransposon gag" evidence="2">
    <location>
        <begin position="73"/>
        <end position="167"/>
    </location>
</feature>
<dbReference type="PANTHER" id="PTHR34482">
    <property type="entry name" value="DNA DAMAGE-INDUCIBLE PROTEIN 1-LIKE"/>
    <property type="match status" value="1"/>
</dbReference>
<dbReference type="InterPro" id="IPR005162">
    <property type="entry name" value="Retrotrans_gag_dom"/>
</dbReference>
<accession>A0AAW2XPN6</accession>
<dbReference type="EMBL" id="JACGWN010000003">
    <property type="protein sequence ID" value="KAL0455691.1"/>
    <property type="molecule type" value="Genomic_DNA"/>
</dbReference>
<feature type="region of interest" description="Disordered" evidence="1">
    <location>
        <begin position="12"/>
        <end position="40"/>
    </location>
</feature>
<reference evidence="3" key="2">
    <citation type="journal article" date="2024" name="Plant">
        <title>Genomic evolution and insights into agronomic trait innovations of Sesamum species.</title>
        <authorList>
            <person name="Miao H."/>
            <person name="Wang L."/>
            <person name="Qu L."/>
            <person name="Liu H."/>
            <person name="Sun Y."/>
            <person name="Le M."/>
            <person name="Wang Q."/>
            <person name="Wei S."/>
            <person name="Zheng Y."/>
            <person name="Lin W."/>
            <person name="Duan Y."/>
            <person name="Cao H."/>
            <person name="Xiong S."/>
            <person name="Wang X."/>
            <person name="Wei L."/>
            <person name="Li C."/>
            <person name="Ma Q."/>
            <person name="Ju M."/>
            <person name="Zhao R."/>
            <person name="Li G."/>
            <person name="Mu C."/>
            <person name="Tian Q."/>
            <person name="Mei H."/>
            <person name="Zhang T."/>
            <person name="Gao T."/>
            <person name="Zhang H."/>
        </authorList>
    </citation>
    <scope>NUCLEOTIDE SEQUENCE</scope>
    <source>
        <strain evidence="3">KEN1</strain>
    </source>
</reference>
<organism evidence="3">
    <name type="scientific">Sesamum latifolium</name>
    <dbReference type="NCBI Taxonomy" id="2727402"/>
    <lineage>
        <taxon>Eukaryota</taxon>
        <taxon>Viridiplantae</taxon>
        <taxon>Streptophyta</taxon>
        <taxon>Embryophyta</taxon>
        <taxon>Tracheophyta</taxon>
        <taxon>Spermatophyta</taxon>
        <taxon>Magnoliopsida</taxon>
        <taxon>eudicotyledons</taxon>
        <taxon>Gunneridae</taxon>
        <taxon>Pentapetalae</taxon>
        <taxon>asterids</taxon>
        <taxon>lamiids</taxon>
        <taxon>Lamiales</taxon>
        <taxon>Pedaliaceae</taxon>
        <taxon>Sesamum</taxon>
    </lineage>
</organism>
<feature type="compositionally biased region" description="Basic and acidic residues" evidence="1">
    <location>
        <begin position="23"/>
        <end position="39"/>
    </location>
</feature>
<proteinExistence type="predicted"/>
<dbReference type="PANTHER" id="PTHR34482:SF49">
    <property type="entry name" value="RETROTRANSPOSON GAG DOMAIN-CONTAINING PROTEIN"/>
    <property type="match status" value="1"/>
</dbReference>
<name>A0AAW2XPN6_9LAMI</name>
<evidence type="ECO:0000256" key="1">
    <source>
        <dbReference type="SAM" id="MobiDB-lite"/>
    </source>
</evidence>
<protein>
    <recommendedName>
        <fullName evidence="2">Retrotransposon gag domain-containing protein</fullName>
    </recommendedName>
</protein>
<reference evidence="3" key="1">
    <citation type="submission" date="2020-06" db="EMBL/GenBank/DDBJ databases">
        <authorList>
            <person name="Li T."/>
            <person name="Hu X."/>
            <person name="Zhang T."/>
            <person name="Song X."/>
            <person name="Zhang H."/>
            <person name="Dai N."/>
            <person name="Sheng W."/>
            <person name="Hou X."/>
            <person name="Wei L."/>
        </authorList>
    </citation>
    <scope>NUCLEOTIDE SEQUENCE</scope>
    <source>
        <strain evidence="3">KEN1</strain>
        <tissue evidence="3">Leaf</tissue>
    </source>
</reference>
<dbReference type="AlphaFoldDB" id="A0AAW2XPN6"/>
<evidence type="ECO:0000313" key="3">
    <source>
        <dbReference type="EMBL" id="KAL0455691.1"/>
    </source>
</evidence>
<sequence length="283" mass="32260">MAHPSAIFFRMEASGEPAAGPDESLKSVHDRGHESEHHRLYAKNAQPTQTQPQGVVIDKNNEVVRRQGAKVFTVSLLEKDALDWWETILGNMDREITLTWDDFLRKFAEKYTPPIYKNRKKVEFLELKQNNLSVADYELQFVRLSKYAPEEIRTDESKRDRFERGLRLDIHEKIAIKPSSYSALLEAALRAEETILERNFAKAKRKKWAGNFSSTSGRVVMFHSEVLVLKEDLEGDRVQQDHWVKDPFRFAQTVVGNISGNAGGLSHLCVIIVINPGTSLGIV</sequence>